<name>A0ABQ1TIL3_9GAMM</name>
<keyword evidence="3" id="KW-1185">Reference proteome</keyword>
<evidence type="ECO:0000256" key="1">
    <source>
        <dbReference type="SAM" id="Phobius"/>
    </source>
</evidence>
<evidence type="ECO:0000313" key="2">
    <source>
        <dbReference type="EMBL" id="GGE94318.1"/>
    </source>
</evidence>
<dbReference type="EMBL" id="BMIT01000006">
    <property type="protein sequence ID" value="GGE94318.1"/>
    <property type="molecule type" value="Genomic_DNA"/>
</dbReference>
<dbReference type="RefSeq" id="WP_188728514.1">
    <property type="nucleotide sequence ID" value="NZ_BMIT01000006.1"/>
</dbReference>
<sequence length="100" mass="11128">MGTEILVLTYLTTPLIFVINMALLFKGKFPNSKALVLLLLNVVFMGYFIVTGLSSEHFIQAYFVGGFFLIPFQIIALLAATLLSSKISKLKELNNINRAK</sequence>
<proteinExistence type="predicted"/>
<keyword evidence="1" id="KW-0812">Transmembrane</keyword>
<evidence type="ECO:0000313" key="3">
    <source>
        <dbReference type="Proteomes" id="UP000638462"/>
    </source>
</evidence>
<dbReference type="Proteomes" id="UP000638462">
    <property type="component" value="Unassembled WGS sequence"/>
</dbReference>
<accession>A0ABQ1TIL3</accession>
<gene>
    <name evidence="2" type="ORF">GCM10008027_19030</name>
</gene>
<keyword evidence="1" id="KW-0472">Membrane</keyword>
<reference evidence="3" key="1">
    <citation type="journal article" date="2019" name="Int. J. Syst. Evol. Microbiol.">
        <title>The Global Catalogue of Microorganisms (GCM) 10K type strain sequencing project: providing services to taxonomists for standard genome sequencing and annotation.</title>
        <authorList>
            <consortium name="The Broad Institute Genomics Platform"/>
            <consortium name="The Broad Institute Genome Sequencing Center for Infectious Disease"/>
            <person name="Wu L."/>
            <person name="Ma J."/>
        </authorList>
    </citation>
    <scope>NUCLEOTIDE SEQUENCE [LARGE SCALE GENOMIC DNA]</scope>
    <source>
        <strain evidence="3">CGMCC 1.15394</strain>
    </source>
</reference>
<keyword evidence="1" id="KW-1133">Transmembrane helix</keyword>
<feature type="transmembrane region" description="Helical" evidence="1">
    <location>
        <begin position="34"/>
        <end position="53"/>
    </location>
</feature>
<organism evidence="2 3">
    <name type="scientific">Pseudoalteromonas gelatinilytica</name>
    <dbReference type="NCBI Taxonomy" id="1703256"/>
    <lineage>
        <taxon>Bacteria</taxon>
        <taxon>Pseudomonadati</taxon>
        <taxon>Pseudomonadota</taxon>
        <taxon>Gammaproteobacteria</taxon>
        <taxon>Alteromonadales</taxon>
        <taxon>Pseudoalteromonadaceae</taxon>
        <taxon>Pseudoalteromonas</taxon>
    </lineage>
</organism>
<feature type="transmembrane region" description="Helical" evidence="1">
    <location>
        <begin position="6"/>
        <end position="25"/>
    </location>
</feature>
<comment type="caution">
    <text evidence="2">The sequence shown here is derived from an EMBL/GenBank/DDBJ whole genome shotgun (WGS) entry which is preliminary data.</text>
</comment>
<protein>
    <submittedName>
        <fullName evidence="2">Uncharacterized protein</fullName>
    </submittedName>
</protein>
<feature type="transmembrane region" description="Helical" evidence="1">
    <location>
        <begin position="59"/>
        <end position="83"/>
    </location>
</feature>